<accession>A0AAE3JHP4</accession>
<dbReference type="EC" id="2.1.1.-" evidence="6"/>
<evidence type="ECO:0000256" key="2">
    <source>
        <dbReference type="ARBA" id="ARBA00022679"/>
    </source>
</evidence>
<sequence length="370" mass="41619">MSDQQYDRAAKTAEQAVIFANRLEKQYKHLKKWARRTGVTCYRLYDKDIPEVPLACDLYQNASNDELSLHVSLYERPYDKPEAEEIVWMNEMKKAAADVLYIPESRIYTKIRKRQRGEDSQYERMDSSASRMIVMEGGSRFIVNLTDYLDTGLFLDHRPARMLVRGESEGKRVLNLFSYTGAFSVHAAAGGAASVTSVDLSKTYLTWAAENLTLNGFRTQSPRAGRAPRSPERPDTEPSFGSAEGIAGANNRYPCVHADVKAFLASSRREGLRWDLIVCDPPTFSNSKRAADILDLNRDWAEMCRSCLAVLAPGGILYFSTNSRSLKFDPEAIGGAASRPDTKIQDLSAASIPEDFRNKNIHRLWKITLP</sequence>
<dbReference type="Gene3D" id="3.30.750.80">
    <property type="entry name" value="RNA methyltransferase domain (HRMD) like"/>
    <property type="match status" value="1"/>
</dbReference>
<evidence type="ECO:0000313" key="7">
    <source>
        <dbReference type="Proteomes" id="UP001198163"/>
    </source>
</evidence>
<dbReference type="Proteomes" id="UP001198163">
    <property type="component" value="Unassembled WGS sequence"/>
</dbReference>
<keyword evidence="7" id="KW-1185">Reference proteome</keyword>
<dbReference type="RefSeq" id="WP_230752110.1">
    <property type="nucleotide sequence ID" value="NZ_JAINWA010000001.1"/>
</dbReference>
<name>A0AAE3JHP4_9SPIR</name>
<evidence type="ECO:0000256" key="3">
    <source>
        <dbReference type="ARBA" id="ARBA00022691"/>
    </source>
</evidence>
<dbReference type="PANTHER" id="PTHR43042">
    <property type="entry name" value="SAM-DEPENDENT METHYLTRANSFERASE"/>
    <property type="match status" value="1"/>
</dbReference>
<dbReference type="GO" id="GO:0008168">
    <property type="term" value="F:methyltransferase activity"/>
    <property type="evidence" value="ECO:0007669"/>
    <property type="project" value="UniProtKB-KW"/>
</dbReference>
<protein>
    <submittedName>
        <fullName evidence="6">Class I SAM-dependent methyltransferase</fullName>
        <ecNumber evidence="6">2.1.1.-</ecNumber>
    </submittedName>
</protein>
<feature type="region of interest" description="Disordered" evidence="4">
    <location>
        <begin position="218"/>
        <end position="243"/>
    </location>
</feature>
<feature type="domain" description="S-adenosylmethionine-dependent methyltransferase" evidence="5">
    <location>
        <begin position="119"/>
        <end position="217"/>
    </location>
</feature>
<dbReference type="EMBL" id="JAINWA010000001">
    <property type="protein sequence ID" value="MCD1653201.1"/>
    <property type="molecule type" value="Genomic_DNA"/>
</dbReference>
<reference evidence="6" key="1">
    <citation type="submission" date="2021-08" db="EMBL/GenBank/DDBJ databases">
        <title>Comparative analyses of Brucepasteria parasyntrophica and Teretinema zuelzerae.</title>
        <authorList>
            <person name="Song Y."/>
            <person name="Brune A."/>
        </authorList>
    </citation>
    <scope>NUCLEOTIDE SEQUENCE</scope>
    <source>
        <strain evidence="6">DSM 1903</strain>
    </source>
</reference>
<dbReference type="CDD" id="cd02440">
    <property type="entry name" value="AdoMet_MTases"/>
    <property type="match status" value="1"/>
</dbReference>
<dbReference type="AlphaFoldDB" id="A0AAE3JHP4"/>
<evidence type="ECO:0000313" key="6">
    <source>
        <dbReference type="EMBL" id="MCD1653201.1"/>
    </source>
</evidence>
<gene>
    <name evidence="6" type="ORF">K7J14_00560</name>
</gene>
<keyword evidence="1 6" id="KW-0489">Methyltransferase</keyword>
<dbReference type="GO" id="GO:0032259">
    <property type="term" value="P:methylation"/>
    <property type="evidence" value="ECO:0007669"/>
    <property type="project" value="UniProtKB-KW"/>
</dbReference>
<organism evidence="6 7">
    <name type="scientific">Teretinema zuelzerae</name>
    <dbReference type="NCBI Taxonomy" id="156"/>
    <lineage>
        <taxon>Bacteria</taxon>
        <taxon>Pseudomonadati</taxon>
        <taxon>Spirochaetota</taxon>
        <taxon>Spirochaetia</taxon>
        <taxon>Spirochaetales</taxon>
        <taxon>Treponemataceae</taxon>
        <taxon>Teretinema</taxon>
    </lineage>
</organism>
<proteinExistence type="predicted"/>
<dbReference type="Pfam" id="PF10672">
    <property type="entry name" value="Methyltrans_SAM"/>
    <property type="match status" value="1"/>
</dbReference>
<dbReference type="InterPro" id="IPR029063">
    <property type="entry name" value="SAM-dependent_MTases_sf"/>
</dbReference>
<keyword evidence="3" id="KW-0949">S-adenosyl-L-methionine</keyword>
<dbReference type="PANTHER" id="PTHR43042:SF3">
    <property type="entry name" value="RIBOSOMAL RNA LARGE SUBUNIT METHYLTRANSFERASE YWBD-RELATED"/>
    <property type="match status" value="1"/>
</dbReference>
<dbReference type="InterPro" id="IPR019614">
    <property type="entry name" value="SAM-dep_methyl-trfase"/>
</dbReference>
<dbReference type="Gene3D" id="3.40.50.150">
    <property type="entry name" value="Vaccinia Virus protein VP39"/>
    <property type="match status" value="1"/>
</dbReference>
<keyword evidence="2 6" id="KW-0808">Transferase</keyword>
<dbReference type="SUPFAM" id="SSF53335">
    <property type="entry name" value="S-adenosyl-L-methionine-dependent methyltransferases"/>
    <property type="match status" value="1"/>
</dbReference>
<evidence type="ECO:0000256" key="1">
    <source>
        <dbReference type="ARBA" id="ARBA00022603"/>
    </source>
</evidence>
<comment type="caution">
    <text evidence="6">The sequence shown here is derived from an EMBL/GenBank/DDBJ whole genome shotgun (WGS) entry which is preliminary data.</text>
</comment>
<evidence type="ECO:0000259" key="5">
    <source>
        <dbReference type="Pfam" id="PF10672"/>
    </source>
</evidence>
<evidence type="ECO:0000256" key="4">
    <source>
        <dbReference type="SAM" id="MobiDB-lite"/>
    </source>
</evidence>